<evidence type="ECO:0000256" key="2">
    <source>
        <dbReference type="ARBA" id="ARBA00004496"/>
    </source>
</evidence>
<evidence type="ECO:0000256" key="5">
    <source>
        <dbReference type="ARBA" id="ARBA00012807"/>
    </source>
</evidence>
<dbReference type="AlphaFoldDB" id="A0A1F4UKZ9"/>
<dbReference type="InterPro" id="IPR023148">
    <property type="entry name" value="tRNA_m1G_MeTrfase_C_sf"/>
</dbReference>
<dbReference type="InterPro" id="IPR029026">
    <property type="entry name" value="tRNA_m1G_MTases_N"/>
</dbReference>
<keyword evidence="11 15" id="KW-0819">tRNA processing</keyword>
<keyword evidence="9 15" id="KW-0808">Transferase</keyword>
<dbReference type="SUPFAM" id="SSF75217">
    <property type="entry name" value="alpha/beta knot"/>
    <property type="match status" value="1"/>
</dbReference>
<evidence type="ECO:0000256" key="9">
    <source>
        <dbReference type="ARBA" id="ARBA00022679"/>
    </source>
</evidence>
<evidence type="ECO:0000313" key="19">
    <source>
        <dbReference type="EMBL" id="OGC45658.1"/>
    </source>
</evidence>
<dbReference type="EMBL" id="MEUV01000024">
    <property type="protein sequence ID" value="OGC45658.1"/>
    <property type="molecule type" value="Genomic_DNA"/>
</dbReference>
<dbReference type="Gene3D" id="3.40.1280.10">
    <property type="match status" value="1"/>
</dbReference>
<comment type="caution">
    <text evidence="19">The sequence shown here is derived from an EMBL/GenBank/DDBJ whole genome shotgun (WGS) entry which is preliminary data.</text>
</comment>
<evidence type="ECO:0000256" key="11">
    <source>
        <dbReference type="ARBA" id="ARBA00022694"/>
    </source>
</evidence>
<evidence type="ECO:0000256" key="14">
    <source>
        <dbReference type="ARBA" id="ARBA00047783"/>
    </source>
</evidence>
<comment type="subunit">
    <text evidence="4 15 17">Homodimer.</text>
</comment>
<organism evidence="19 20">
    <name type="scientific">candidate division WWE3 bacterium RBG_19FT_COMBO_34_6</name>
    <dbReference type="NCBI Taxonomy" id="1802612"/>
    <lineage>
        <taxon>Bacteria</taxon>
        <taxon>Katanobacteria</taxon>
    </lineage>
</organism>
<dbReference type="EC" id="2.1.1.228" evidence="5 15"/>
<comment type="catalytic activity">
    <reaction evidence="14 15 17">
        <text>guanosine(37) in tRNA + S-adenosyl-L-methionine = N(1)-methylguanosine(37) in tRNA + S-adenosyl-L-homocysteine + H(+)</text>
        <dbReference type="Rhea" id="RHEA:36899"/>
        <dbReference type="Rhea" id="RHEA-COMP:10145"/>
        <dbReference type="Rhea" id="RHEA-COMP:10147"/>
        <dbReference type="ChEBI" id="CHEBI:15378"/>
        <dbReference type="ChEBI" id="CHEBI:57856"/>
        <dbReference type="ChEBI" id="CHEBI:59789"/>
        <dbReference type="ChEBI" id="CHEBI:73542"/>
        <dbReference type="ChEBI" id="CHEBI:74269"/>
        <dbReference type="EC" id="2.1.1.228"/>
    </reaction>
</comment>
<comment type="subcellular location">
    <subcellularLocation>
        <location evidence="2 15 17">Cytoplasm</location>
    </subcellularLocation>
</comment>
<dbReference type="CDD" id="cd18080">
    <property type="entry name" value="TrmD-like"/>
    <property type="match status" value="1"/>
</dbReference>
<dbReference type="PANTHER" id="PTHR46417:SF1">
    <property type="entry name" value="TRNA (GUANINE-N(1)-)-METHYLTRANSFERASE"/>
    <property type="match status" value="1"/>
</dbReference>
<evidence type="ECO:0000256" key="13">
    <source>
        <dbReference type="ARBA" id="ARBA00033392"/>
    </source>
</evidence>
<feature type="domain" description="tRNA methyltransferase TRMD/TRM10-type" evidence="18">
    <location>
        <begin position="2"/>
        <end position="213"/>
    </location>
</feature>
<accession>A0A1F4UKZ9</accession>
<evidence type="ECO:0000256" key="12">
    <source>
        <dbReference type="ARBA" id="ARBA00029736"/>
    </source>
</evidence>
<reference evidence="19 20" key="1">
    <citation type="journal article" date="2016" name="Nat. Commun.">
        <title>Thousands of microbial genomes shed light on interconnected biogeochemical processes in an aquifer system.</title>
        <authorList>
            <person name="Anantharaman K."/>
            <person name="Brown C.T."/>
            <person name="Hug L.A."/>
            <person name="Sharon I."/>
            <person name="Castelle C.J."/>
            <person name="Probst A.J."/>
            <person name="Thomas B.C."/>
            <person name="Singh A."/>
            <person name="Wilkins M.J."/>
            <person name="Karaoz U."/>
            <person name="Brodie E.L."/>
            <person name="Williams K.H."/>
            <person name="Hubbard S.S."/>
            <person name="Banfield J.F."/>
        </authorList>
    </citation>
    <scope>NUCLEOTIDE SEQUENCE [LARGE SCALE GENOMIC DNA]</scope>
</reference>
<dbReference type="Gene3D" id="1.10.1270.20">
    <property type="entry name" value="tRNA(m1g37)methyltransferase, domain 2"/>
    <property type="match status" value="1"/>
</dbReference>
<dbReference type="HAMAP" id="MF_00605">
    <property type="entry name" value="TrmD"/>
    <property type="match status" value="1"/>
</dbReference>
<dbReference type="Pfam" id="PF01746">
    <property type="entry name" value="tRNA_m1G_MT"/>
    <property type="match status" value="1"/>
</dbReference>
<evidence type="ECO:0000256" key="4">
    <source>
        <dbReference type="ARBA" id="ARBA00011738"/>
    </source>
</evidence>
<keyword evidence="8 15" id="KW-0489">Methyltransferase</keyword>
<protein>
    <recommendedName>
        <fullName evidence="6 15">tRNA (guanine-N(1)-)-methyltransferase</fullName>
        <ecNumber evidence="5 15">2.1.1.228</ecNumber>
    </recommendedName>
    <alternativeName>
        <fullName evidence="12 15">M1G-methyltransferase</fullName>
    </alternativeName>
    <alternativeName>
        <fullName evidence="13 15">tRNA [GM37] methyltransferase</fullName>
    </alternativeName>
</protein>
<dbReference type="PANTHER" id="PTHR46417">
    <property type="entry name" value="TRNA (GUANINE-N(1)-)-METHYLTRANSFERASE"/>
    <property type="match status" value="1"/>
</dbReference>
<feature type="binding site" evidence="15 16">
    <location>
        <begin position="133"/>
        <end position="138"/>
    </location>
    <ligand>
        <name>S-adenosyl-L-methionine</name>
        <dbReference type="ChEBI" id="CHEBI:59789"/>
    </ligand>
</feature>
<dbReference type="NCBIfam" id="TIGR00088">
    <property type="entry name" value="trmD"/>
    <property type="match status" value="1"/>
</dbReference>
<feature type="binding site" evidence="15 16">
    <location>
        <position position="114"/>
    </location>
    <ligand>
        <name>S-adenosyl-L-methionine</name>
        <dbReference type="ChEBI" id="CHEBI:59789"/>
    </ligand>
</feature>
<dbReference type="PIRSF" id="PIRSF000386">
    <property type="entry name" value="tRNA_mtase"/>
    <property type="match status" value="1"/>
</dbReference>
<dbReference type="InterPro" id="IPR002649">
    <property type="entry name" value="tRNA_m1G_MeTrfase_TrmD"/>
</dbReference>
<evidence type="ECO:0000256" key="8">
    <source>
        <dbReference type="ARBA" id="ARBA00022603"/>
    </source>
</evidence>
<keyword evidence="7 15" id="KW-0963">Cytoplasm</keyword>
<evidence type="ECO:0000256" key="6">
    <source>
        <dbReference type="ARBA" id="ARBA00014679"/>
    </source>
</evidence>
<dbReference type="NCBIfam" id="NF000648">
    <property type="entry name" value="PRK00026.1"/>
    <property type="match status" value="1"/>
</dbReference>
<evidence type="ECO:0000256" key="3">
    <source>
        <dbReference type="ARBA" id="ARBA00007630"/>
    </source>
</evidence>
<comment type="similarity">
    <text evidence="3 15 17">Belongs to the RNA methyltransferase TrmD family.</text>
</comment>
<dbReference type="InterPro" id="IPR016009">
    <property type="entry name" value="tRNA_MeTrfase_TRMD/TRM10"/>
</dbReference>
<dbReference type="Proteomes" id="UP000178615">
    <property type="component" value="Unassembled WGS sequence"/>
</dbReference>
<proteinExistence type="inferred from homology"/>
<comment type="function">
    <text evidence="1 15 17">Specifically methylates guanosine-37 in various tRNAs.</text>
</comment>
<evidence type="ECO:0000256" key="16">
    <source>
        <dbReference type="PIRSR" id="PIRSR000386-1"/>
    </source>
</evidence>
<dbReference type="GO" id="GO:0002939">
    <property type="term" value="P:tRNA N1-guanine methylation"/>
    <property type="evidence" value="ECO:0007669"/>
    <property type="project" value="TreeGrafter"/>
</dbReference>
<evidence type="ECO:0000256" key="17">
    <source>
        <dbReference type="RuleBase" id="RU003464"/>
    </source>
</evidence>
<name>A0A1F4UKZ9_UNCKA</name>
<evidence type="ECO:0000256" key="1">
    <source>
        <dbReference type="ARBA" id="ARBA00002634"/>
    </source>
</evidence>
<evidence type="ECO:0000313" key="20">
    <source>
        <dbReference type="Proteomes" id="UP000178615"/>
    </source>
</evidence>
<evidence type="ECO:0000256" key="15">
    <source>
        <dbReference type="HAMAP-Rule" id="MF_00605"/>
    </source>
</evidence>
<dbReference type="GO" id="GO:0052906">
    <property type="term" value="F:tRNA (guanine(37)-N1)-methyltransferase activity"/>
    <property type="evidence" value="ECO:0007669"/>
    <property type="project" value="UniProtKB-UniRule"/>
</dbReference>
<evidence type="ECO:0000256" key="7">
    <source>
        <dbReference type="ARBA" id="ARBA00022490"/>
    </source>
</evidence>
<dbReference type="InterPro" id="IPR029028">
    <property type="entry name" value="Alpha/beta_knot_MTases"/>
</dbReference>
<keyword evidence="10 15" id="KW-0949">S-adenosyl-L-methionine</keyword>
<evidence type="ECO:0000256" key="10">
    <source>
        <dbReference type="ARBA" id="ARBA00022691"/>
    </source>
</evidence>
<evidence type="ECO:0000259" key="18">
    <source>
        <dbReference type="Pfam" id="PF01746"/>
    </source>
</evidence>
<dbReference type="GO" id="GO:0005829">
    <property type="term" value="C:cytosol"/>
    <property type="evidence" value="ECO:0007669"/>
    <property type="project" value="TreeGrafter"/>
</dbReference>
<gene>
    <name evidence="15" type="primary">trmD</name>
    <name evidence="19" type="ORF">A2V49_03055</name>
</gene>
<sequence>MIKFNIITLFPELINDHLRYPPFKKAVSNNLIKINTINLRDYSTNSYKSVDDKPYGGGVGMILCVEPIYNCLRDYNLKKQKDKKIILLSPKGKKFDQKLAKEFSTQKEITFICGRYEGVDARVERYCTDIVSLGDFILSGGESAALAIIEVSTRLIPGVLDKKEAVINESFEKNVLEYPQYTRPEIFKKRAVPKILLSGDHKKIEMWRRKNSKKIN</sequence>